<sequence length="266" mass="29691">MQSDREDTLSVDSSSMDGDRSNGEVFGSTPTALTPVQIQRKIEDLFNRGPGTDPDNGEGNWDWLYNDTEPPSEWQSVGAWGWDLPEIPPGQHEGKLWWFQILGVLDGAWTCVVPSQSYRDCMKAAVACRSDLAQGVLSWNDPPSSTGPSLPENSSELDWCSTQGKDTPLPSFTGEGIRRKREIVLADISRVHDELVSSRTKILELSRAVYSIGADREEYAAIRTSIREAALQENENRLILQREFEDMDTLLRHLCFLTVVALLYGA</sequence>
<keyword evidence="3" id="KW-1185">Reference proteome</keyword>
<evidence type="ECO:0000313" key="3">
    <source>
        <dbReference type="Proteomes" id="UP000297245"/>
    </source>
</evidence>
<feature type="region of interest" description="Disordered" evidence="1">
    <location>
        <begin position="1"/>
        <end position="36"/>
    </location>
</feature>
<organism evidence="2 3">
    <name type="scientific">Dendrothele bispora (strain CBS 962.96)</name>
    <dbReference type="NCBI Taxonomy" id="1314807"/>
    <lineage>
        <taxon>Eukaryota</taxon>
        <taxon>Fungi</taxon>
        <taxon>Dikarya</taxon>
        <taxon>Basidiomycota</taxon>
        <taxon>Agaricomycotina</taxon>
        <taxon>Agaricomycetes</taxon>
        <taxon>Agaricomycetidae</taxon>
        <taxon>Agaricales</taxon>
        <taxon>Agaricales incertae sedis</taxon>
        <taxon>Dendrothele</taxon>
    </lineage>
</organism>
<evidence type="ECO:0000256" key="1">
    <source>
        <dbReference type="SAM" id="MobiDB-lite"/>
    </source>
</evidence>
<accession>A0A4S8LFM2</accession>
<protein>
    <submittedName>
        <fullName evidence="2">Uncharacterized protein</fullName>
    </submittedName>
</protein>
<dbReference type="EMBL" id="ML179435">
    <property type="protein sequence ID" value="THU87797.1"/>
    <property type="molecule type" value="Genomic_DNA"/>
</dbReference>
<reference evidence="2 3" key="1">
    <citation type="journal article" date="2019" name="Nat. Ecol. Evol.">
        <title>Megaphylogeny resolves global patterns of mushroom evolution.</title>
        <authorList>
            <person name="Varga T."/>
            <person name="Krizsan K."/>
            <person name="Foldi C."/>
            <person name="Dima B."/>
            <person name="Sanchez-Garcia M."/>
            <person name="Sanchez-Ramirez S."/>
            <person name="Szollosi G.J."/>
            <person name="Szarkandi J.G."/>
            <person name="Papp V."/>
            <person name="Albert L."/>
            <person name="Andreopoulos W."/>
            <person name="Angelini C."/>
            <person name="Antonin V."/>
            <person name="Barry K.W."/>
            <person name="Bougher N.L."/>
            <person name="Buchanan P."/>
            <person name="Buyck B."/>
            <person name="Bense V."/>
            <person name="Catcheside P."/>
            <person name="Chovatia M."/>
            <person name="Cooper J."/>
            <person name="Damon W."/>
            <person name="Desjardin D."/>
            <person name="Finy P."/>
            <person name="Geml J."/>
            <person name="Haridas S."/>
            <person name="Hughes K."/>
            <person name="Justo A."/>
            <person name="Karasinski D."/>
            <person name="Kautmanova I."/>
            <person name="Kiss B."/>
            <person name="Kocsube S."/>
            <person name="Kotiranta H."/>
            <person name="LaButti K.M."/>
            <person name="Lechner B.E."/>
            <person name="Liimatainen K."/>
            <person name="Lipzen A."/>
            <person name="Lukacs Z."/>
            <person name="Mihaltcheva S."/>
            <person name="Morgado L.N."/>
            <person name="Niskanen T."/>
            <person name="Noordeloos M.E."/>
            <person name="Ohm R.A."/>
            <person name="Ortiz-Santana B."/>
            <person name="Ovrebo C."/>
            <person name="Racz N."/>
            <person name="Riley R."/>
            <person name="Savchenko A."/>
            <person name="Shiryaev A."/>
            <person name="Soop K."/>
            <person name="Spirin V."/>
            <person name="Szebenyi C."/>
            <person name="Tomsovsky M."/>
            <person name="Tulloss R.E."/>
            <person name="Uehling J."/>
            <person name="Grigoriev I.V."/>
            <person name="Vagvolgyi C."/>
            <person name="Papp T."/>
            <person name="Martin F.M."/>
            <person name="Miettinen O."/>
            <person name="Hibbett D.S."/>
            <person name="Nagy L.G."/>
        </authorList>
    </citation>
    <scope>NUCLEOTIDE SEQUENCE [LARGE SCALE GENOMIC DNA]</scope>
    <source>
        <strain evidence="2 3">CBS 962.96</strain>
    </source>
</reference>
<evidence type="ECO:0000313" key="2">
    <source>
        <dbReference type="EMBL" id="THU87797.1"/>
    </source>
</evidence>
<dbReference type="Proteomes" id="UP000297245">
    <property type="component" value="Unassembled WGS sequence"/>
</dbReference>
<name>A0A4S8LFM2_DENBC</name>
<gene>
    <name evidence="2" type="ORF">K435DRAFT_866937</name>
</gene>
<dbReference type="AlphaFoldDB" id="A0A4S8LFM2"/>
<proteinExistence type="predicted"/>